<sequence length="108" mass="12033">MTKVNDQHVYVAMPVAEAGNNPFNFSLASVMLAVLSDGRNIIVDKEKYPSATYLCAKIHKYFLLAKNIACFLTEGKVKSKDRGEGPKRYFGLPDRRNFISAPALLLHS</sequence>
<gene>
    <name evidence="1" type="ORF">NCTC13063_02579</name>
</gene>
<evidence type="ECO:0000313" key="2">
    <source>
        <dbReference type="Proteomes" id="UP000255283"/>
    </source>
</evidence>
<name>A0AAQ1UP77_9BACT</name>
<proteinExistence type="predicted"/>
<reference evidence="1 2" key="1">
    <citation type="submission" date="2018-06" db="EMBL/GenBank/DDBJ databases">
        <authorList>
            <consortium name="Pathogen Informatics"/>
            <person name="Doyle S."/>
        </authorList>
    </citation>
    <scope>NUCLEOTIDE SEQUENCE [LARGE SCALE GENOMIC DNA]</scope>
    <source>
        <strain evidence="1 2">NCTC13063</strain>
    </source>
</reference>
<organism evidence="1 2">
    <name type="scientific">Segatella buccae</name>
    <dbReference type="NCBI Taxonomy" id="28126"/>
    <lineage>
        <taxon>Bacteria</taxon>
        <taxon>Pseudomonadati</taxon>
        <taxon>Bacteroidota</taxon>
        <taxon>Bacteroidia</taxon>
        <taxon>Bacteroidales</taxon>
        <taxon>Prevotellaceae</taxon>
        <taxon>Segatella</taxon>
    </lineage>
</organism>
<accession>A0AAQ1UP77</accession>
<comment type="caution">
    <text evidence="1">The sequence shown here is derived from an EMBL/GenBank/DDBJ whole genome shotgun (WGS) entry which is preliminary data.</text>
</comment>
<protein>
    <submittedName>
        <fullName evidence="1">Uncharacterized protein</fullName>
    </submittedName>
</protein>
<dbReference type="Proteomes" id="UP000255283">
    <property type="component" value="Unassembled WGS sequence"/>
</dbReference>
<dbReference type="AlphaFoldDB" id="A0AAQ1UP77"/>
<dbReference type="RefSeq" id="WP_048798460.1">
    <property type="nucleotide sequence ID" value="NZ_DBFWLE010000012.1"/>
</dbReference>
<dbReference type="EMBL" id="UGTJ01000002">
    <property type="protein sequence ID" value="SUB96803.1"/>
    <property type="molecule type" value="Genomic_DNA"/>
</dbReference>
<evidence type="ECO:0000313" key="1">
    <source>
        <dbReference type="EMBL" id="SUB96803.1"/>
    </source>
</evidence>